<evidence type="ECO:0000313" key="1">
    <source>
        <dbReference type="EMBL" id="KAG8639407.1"/>
    </source>
</evidence>
<name>A0ACB7GGG3_MANES</name>
<evidence type="ECO:0000313" key="2">
    <source>
        <dbReference type="Proteomes" id="UP000091857"/>
    </source>
</evidence>
<accession>A0ACB7GGG3</accession>
<proteinExistence type="predicted"/>
<dbReference type="EMBL" id="CM004400">
    <property type="protein sequence ID" value="KAG8639407.1"/>
    <property type="molecule type" value="Genomic_DNA"/>
</dbReference>
<reference evidence="2" key="1">
    <citation type="journal article" date="2016" name="Nat. Biotechnol.">
        <title>Sequencing wild and cultivated cassava and related species reveals extensive interspecific hybridization and genetic diversity.</title>
        <authorList>
            <person name="Bredeson J.V."/>
            <person name="Lyons J.B."/>
            <person name="Prochnik S.E."/>
            <person name="Wu G.A."/>
            <person name="Ha C.M."/>
            <person name="Edsinger-Gonzales E."/>
            <person name="Grimwood J."/>
            <person name="Schmutz J."/>
            <person name="Rabbi I.Y."/>
            <person name="Egesi C."/>
            <person name="Nauluvula P."/>
            <person name="Lebot V."/>
            <person name="Ndunguru J."/>
            <person name="Mkamilo G."/>
            <person name="Bart R.S."/>
            <person name="Setter T.L."/>
            <person name="Gleadow R.M."/>
            <person name="Kulakow P."/>
            <person name="Ferguson M.E."/>
            <person name="Rounsley S."/>
            <person name="Rokhsar D.S."/>
        </authorList>
    </citation>
    <scope>NUCLEOTIDE SEQUENCE [LARGE SCALE GENOMIC DNA]</scope>
    <source>
        <strain evidence="2">cv. AM560-2</strain>
    </source>
</reference>
<protein>
    <submittedName>
        <fullName evidence="1">Uncharacterized protein</fullName>
    </submittedName>
</protein>
<comment type="caution">
    <text evidence="1">The sequence shown here is derived from an EMBL/GenBank/DDBJ whole genome shotgun (WGS) entry which is preliminary data.</text>
</comment>
<keyword evidence="2" id="KW-1185">Reference proteome</keyword>
<sequence length="38" mass="4297">MKLLSWNCQGLGNPLTIRHLKGMCASYSPDLLFVMETK</sequence>
<dbReference type="Proteomes" id="UP000091857">
    <property type="component" value="Chromosome 14"/>
</dbReference>
<organism evidence="1 2">
    <name type="scientific">Manihot esculenta</name>
    <name type="common">Cassava</name>
    <name type="synonym">Jatropha manihot</name>
    <dbReference type="NCBI Taxonomy" id="3983"/>
    <lineage>
        <taxon>Eukaryota</taxon>
        <taxon>Viridiplantae</taxon>
        <taxon>Streptophyta</taxon>
        <taxon>Embryophyta</taxon>
        <taxon>Tracheophyta</taxon>
        <taxon>Spermatophyta</taxon>
        <taxon>Magnoliopsida</taxon>
        <taxon>eudicotyledons</taxon>
        <taxon>Gunneridae</taxon>
        <taxon>Pentapetalae</taxon>
        <taxon>rosids</taxon>
        <taxon>fabids</taxon>
        <taxon>Malpighiales</taxon>
        <taxon>Euphorbiaceae</taxon>
        <taxon>Crotonoideae</taxon>
        <taxon>Manihoteae</taxon>
        <taxon>Manihot</taxon>
    </lineage>
</organism>
<gene>
    <name evidence="1" type="ORF">MANES_14G140364v8</name>
</gene>